<keyword evidence="3" id="KW-1185">Reference proteome</keyword>
<sequence>MAQPTAADALAAANAATTTATTVGNRIDAVETQFTNIAAQLQALITAAAAAGGGEGDGGPGPAGPIPPALPSARRRIDPSGLDKLNGDVQLPQLRTWRNRWNDFRQLNQLSSYPPNEQTAALRMALDPSMQQVVEVAQNIPPNTPLTPDEILDLIADYIRPNGGGDASSGDHGTAHNASSASGARHKGKIGRFLVGSVNASWRWRRAPTVSLRILDNQGRQRTTIDDAIPDGGAKISVGGLDILLQLGMTEADLTTSSYDLVMADRSSPLLVVGQVTAVASYGDVTAEITIVIYPEISGLLISWYDCIALGILPENYPMPIRRSQFNSVSKSEVNSETPATVPTEYPDDPSDELIESVREELVEEFERVFDQSEGLRCMDGPEMVISLKDDAVPYYVNGARPITFADRPNVKRQLDEWREIMEARDRQLEFDGAVKWIYDERARPLSPLLIGSRVRVQDTSTLLWDKEGVVVSVGRYRSYRIKFASGSMLWRNRRHLRPMITDNEPAPPPASTDNETNNDDDIGDDPALGPDAARQQADQPAPIIPRRSGRIHKPNVRFAD</sequence>
<dbReference type="PANTHER" id="PTHR33198">
    <property type="entry name" value="ANK_REP_REGION DOMAIN-CONTAINING PROTEIN-RELATED"/>
    <property type="match status" value="1"/>
</dbReference>
<proteinExistence type="predicted"/>
<dbReference type="InParanoid" id="E9HDE4"/>
<feature type="region of interest" description="Disordered" evidence="1">
    <location>
        <begin position="500"/>
        <end position="561"/>
    </location>
</feature>
<feature type="region of interest" description="Disordered" evidence="1">
    <location>
        <begin position="163"/>
        <end position="183"/>
    </location>
</feature>
<feature type="region of interest" description="Disordered" evidence="1">
    <location>
        <begin position="330"/>
        <end position="350"/>
    </location>
</feature>
<dbReference type="PANTHER" id="PTHR33198:SF8">
    <property type="entry name" value="CCHC-TYPE DOMAIN-CONTAINING PROTEIN"/>
    <property type="match status" value="1"/>
</dbReference>
<dbReference type="Proteomes" id="UP000000305">
    <property type="component" value="Unassembled WGS sequence"/>
</dbReference>
<dbReference type="HOGENOM" id="CLU_027380_1_0_1"/>
<evidence type="ECO:0008006" key="4">
    <source>
        <dbReference type="Google" id="ProtNLM"/>
    </source>
</evidence>
<feature type="compositionally biased region" description="Low complexity" evidence="1">
    <location>
        <begin position="531"/>
        <end position="547"/>
    </location>
</feature>
<feature type="compositionally biased region" description="Basic residues" evidence="1">
    <location>
        <begin position="548"/>
        <end position="561"/>
    </location>
</feature>
<accession>E9HDE4</accession>
<organism evidence="2 3">
    <name type="scientific">Daphnia pulex</name>
    <name type="common">Water flea</name>
    <dbReference type="NCBI Taxonomy" id="6669"/>
    <lineage>
        <taxon>Eukaryota</taxon>
        <taxon>Metazoa</taxon>
        <taxon>Ecdysozoa</taxon>
        <taxon>Arthropoda</taxon>
        <taxon>Crustacea</taxon>
        <taxon>Branchiopoda</taxon>
        <taxon>Diplostraca</taxon>
        <taxon>Cladocera</taxon>
        <taxon>Anomopoda</taxon>
        <taxon>Daphniidae</taxon>
        <taxon>Daphnia</taxon>
    </lineage>
</organism>
<dbReference type="AlphaFoldDB" id="E9HDE4"/>
<feature type="compositionally biased region" description="Polar residues" evidence="1">
    <location>
        <begin position="330"/>
        <end position="341"/>
    </location>
</feature>
<dbReference type="PhylomeDB" id="E9HDE4"/>
<dbReference type="KEGG" id="dpx:DAPPUDRAFT_112904"/>
<evidence type="ECO:0000313" key="3">
    <source>
        <dbReference type="Proteomes" id="UP000000305"/>
    </source>
</evidence>
<dbReference type="OrthoDB" id="10058156at2759"/>
<evidence type="ECO:0000256" key="1">
    <source>
        <dbReference type="SAM" id="MobiDB-lite"/>
    </source>
</evidence>
<feature type="region of interest" description="Disordered" evidence="1">
    <location>
        <begin position="53"/>
        <end position="87"/>
    </location>
</feature>
<evidence type="ECO:0000313" key="2">
    <source>
        <dbReference type="EMBL" id="EFX70238.1"/>
    </source>
</evidence>
<protein>
    <recommendedName>
        <fullName evidence="4">Peptidase A2 domain-containing protein</fullName>
    </recommendedName>
</protein>
<dbReference type="EMBL" id="GL732623">
    <property type="protein sequence ID" value="EFX70238.1"/>
    <property type="molecule type" value="Genomic_DNA"/>
</dbReference>
<name>E9HDE4_DAPPU</name>
<reference evidence="2 3" key="1">
    <citation type="journal article" date="2011" name="Science">
        <title>The ecoresponsive genome of Daphnia pulex.</title>
        <authorList>
            <person name="Colbourne J.K."/>
            <person name="Pfrender M.E."/>
            <person name="Gilbert D."/>
            <person name="Thomas W.K."/>
            <person name="Tucker A."/>
            <person name="Oakley T.H."/>
            <person name="Tokishita S."/>
            <person name="Aerts A."/>
            <person name="Arnold G.J."/>
            <person name="Basu M.K."/>
            <person name="Bauer D.J."/>
            <person name="Caceres C.E."/>
            <person name="Carmel L."/>
            <person name="Casola C."/>
            <person name="Choi J.H."/>
            <person name="Detter J.C."/>
            <person name="Dong Q."/>
            <person name="Dusheyko S."/>
            <person name="Eads B.D."/>
            <person name="Frohlich T."/>
            <person name="Geiler-Samerotte K.A."/>
            <person name="Gerlach D."/>
            <person name="Hatcher P."/>
            <person name="Jogdeo S."/>
            <person name="Krijgsveld J."/>
            <person name="Kriventseva E.V."/>
            <person name="Kultz D."/>
            <person name="Laforsch C."/>
            <person name="Lindquist E."/>
            <person name="Lopez J."/>
            <person name="Manak J.R."/>
            <person name="Muller J."/>
            <person name="Pangilinan J."/>
            <person name="Patwardhan R.P."/>
            <person name="Pitluck S."/>
            <person name="Pritham E.J."/>
            <person name="Rechtsteiner A."/>
            <person name="Rho M."/>
            <person name="Rogozin I.B."/>
            <person name="Sakarya O."/>
            <person name="Salamov A."/>
            <person name="Schaack S."/>
            <person name="Shapiro H."/>
            <person name="Shiga Y."/>
            <person name="Skalitzky C."/>
            <person name="Smith Z."/>
            <person name="Souvorov A."/>
            <person name="Sung W."/>
            <person name="Tang Z."/>
            <person name="Tsuchiya D."/>
            <person name="Tu H."/>
            <person name="Vos H."/>
            <person name="Wang M."/>
            <person name="Wolf Y.I."/>
            <person name="Yamagata H."/>
            <person name="Yamada T."/>
            <person name="Ye Y."/>
            <person name="Shaw J.R."/>
            <person name="Andrews J."/>
            <person name="Crease T.J."/>
            <person name="Tang H."/>
            <person name="Lucas S.M."/>
            <person name="Robertson H.M."/>
            <person name="Bork P."/>
            <person name="Koonin E.V."/>
            <person name="Zdobnov E.M."/>
            <person name="Grigoriev I.V."/>
            <person name="Lynch M."/>
            <person name="Boore J.L."/>
        </authorList>
    </citation>
    <scope>NUCLEOTIDE SEQUENCE [LARGE SCALE GENOMIC DNA]</scope>
</reference>
<gene>
    <name evidence="2" type="ORF">DAPPUDRAFT_112904</name>
</gene>